<evidence type="ECO:0000313" key="1">
    <source>
        <dbReference type="EMBL" id="MDH2134606.1"/>
    </source>
</evidence>
<organism evidence="2 3">
    <name type="scientific">Sphingobium yanoikuyae</name>
    <name type="common">Sphingomonas yanoikuyae</name>
    <dbReference type="NCBI Taxonomy" id="13690"/>
    <lineage>
        <taxon>Bacteria</taxon>
        <taxon>Pseudomonadati</taxon>
        <taxon>Pseudomonadota</taxon>
        <taxon>Alphaproteobacteria</taxon>
        <taxon>Sphingomonadales</taxon>
        <taxon>Sphingomonadaceae</taxon>
        <taxon>Sphingobium</taxon>
    </lineage>
</organism>
<keyword evidence="2" id="KW-0614">Plasmid</keyword>
<gene>
    <name evidence="2" type="ORF">H3V42_31645</name>
    <name evidence="1" type="ORF">N5J77_26075</name>
</gene>
<accession>A0A9X7UI65</accession>
<dbReference type="EMBL" id="JAOCKX010000062">
    <property type="protein sequence ID" value="MDH2134606.1"/>
    <property type="molecule type" value="Genomic_DNA"/>
</dbReference>
<reference evidence="2 3" key="1">
    <citation type="submission" date="2020-07" db="EMBL/GenBank/DDBJ databases">
        <title>Whole genome sequence of Sphingobium yanoikuyae A3.</title>
        <authorList>
            <person name="Han S.-S."/>
        </authorList>
    </citation>
    <scope>NUCLEOTIDE SEQUENCE [LARGE SCALE GENOMIC DNA]</scope>
    <source>
        <strain evidence="2 3">A3</strain>
        <plasmid evidence="2 3">unnamed1</plasmid>
    </source>
</reference>
<dbReference type="RefSeq" id="WP_069338508.1">
    <property type="nucleotide sequence ID" value="NZ_CALUBW010000074.1"/>
</dbReference>
<dbReference type="AlphaFoldDB" id="A0A9X7UI65"/>
<dbReference type="Proteomes" id="UP000515377">
    <property type="component" value="Plasmid unnamed1"/>
</dbReference>
<protein>
    <submittedName>
        <fullName evidence="2">Uncharacterized protein</fullName>
    </submittedName>
</protein>
<dbReference type="EMBL" id="CP060123">
    <property type="protein sequence ID" value="QNG49399.1"/>
    <property type="molecule type" value="Genomic_DNA"/>
</dbReference>
<proteinExistence type="predicted"/>
<sequence length="116" mass="12962">MSQALYTFRVSDRVFRLTADAIRVYSLKTGQFETVSSTAIHGLGIIGEMLDFRQIWRSASERDETGDYRITLRINLRDKPAFQAAREAIAKATGTVPPVRFVFVSALLAVFEGTDS</sequence>
<dbReference type="Proteomes" id="UP001162318">
    <property type="component" value="Unassembled WGS sequence"/>
</dbReference>
<evidence type="ECO:0000313" key="2">
    <source>
        <dbReference type="EMBL" id="QNG49399.1"/>
    </source>
</evidence>
<reference evidence="1" key="2">
    <citation type="submission" date="2022-09" db="EMBL/GenBank/DDBJ databases">
        <title>Intensive care unit water sources are persistently colonized with multi-drug resistant bacteria and are the site of extensive horizontal gene transfer of antibiotic resistance genes.</title>
        <authorList>
            <person name="Diorio-Toth L."/>
        </authorList>
    </citation>
    <scope>NUCLEOTIDE SEQUENCE</scope>
    <source>
        <strain evidence="1">GD03659</strain>
    </source>
</reference>
<name>A0A9X7UI65_SPHYA</name>
<evidence type="ECO:0000313" key="3">
    <source>
        <dbReference type="Proteomes" id="UP000515377"/>
    </source>
</evidence>
<geneLocation type="plasmid" evidence="2 3">
    <name>unnamed1</name>
</geneLocation>